<feature type="domain" description="Retrotransposon gag" evidence="1">
    <location>
        <begin position="112"/>
        <end position="188"/>
    </location>
</feature>
<dbReference type="PROSITE" id="PS00141">
    <property type="entry name" value="ASP_PROTEASE"/>
    <property type="match status" value="1"/>
</dbReference>
<keyword evidence="3" id="KW-1185">Reference proteome</keyword>
<reference evidence="3" key="1">
    <citation type="submission" date="2013-09" db="EMBL/GenBank/DDBJ databases">
        <title>Corchorus olitorius genome sequencing.</title>
        <authorList>
            <person name="Alam M."/>
            <person name="Haque M.S."/>
            <person name="Islam M.S."/>
            <person name="Emdad E.M."/>
            <person name="Islam M.M."/>
            <person name="Ahmed B."/>
            <person name="Halim A."/>
            <person name="Hossen Q.M.M."/>
            <person name="Hossain M.Z."/>
            <person name="Ahmed R."/>
            <person name="Khan M.M."/>
            <person name="Islam R."/>
            <person name="Rashid M.M."/>
            <person name="Khan S.A."/>
            <person name="Rahman M.S."/>
            <person name="Alam M."/>
            <person name="Yahiya A.S."/>
            <person name="Khan M.S."/>
            <person name="Azam M.S."/>
            <person name="Haque T."/>
            <person name="Lashkar M.Z.H."/>
            <person name="Akhand A.I."/>
            <person name="Morshed G."/>
            <person name="Roy S."/>
            <person name="Uddin K.S."/>
            <person name="Rabeya T."/>
            <person name="Hossain A.S."/>
            <person name="Chowdhury A."/>
            <person name="Snigdha A.R."/>
            <person name="Mortoza M.S."/>
            <person name="Matin S.A."/>
            <person name="Hoque S.M.E."/>
            <person name="Islam M.K."/>
            <person name="Roy D.K."/>
            <person name="Haider R."/>
            <person name="Moosa M.M."/>
            <person name="Elias S.M."/>
            <person name="Hasan A.M."/>
            <person name="Jahan S."/>
            <person name="Shafiuddin M."/>
            <person name="Mahmood N."/>
            <person name="Shommy N.S."/>
        </authorList>
    </citation>
    <scope>NUCLEOTIDE SEQUENCE [LARGE SCALE GENOMIC DNA]</scope>
    <source>
        <strain evidence="3">cv. O-4</strain>
    </source>
</reference>
<dbReference type="SUPFAM" id="SSF50630">
    <property type="entry name" value="Acid proteases"/>
    <property type="match status" value="1"/>
</dbReference>
<evidence type="ECO:0000313" key="2">
    <source>
        <dbReference type="EMBL" id="OMP05995.1"/>
    </source>
</evidence>
<name>A0A1R3KFY8_9ROSI</name>
<dbReference type="PANTHER" id="PTHR15503">
    <property type="entry name" value="LDOC1 RELATED"/>
    <property type="match status" value="1"/>
</dbReference>
<dbReference type="Gene3D" id="2.40.70.10">
    <property type="entry name" value="Acid Proteases"/>
    <property type="match status" value="1"/>
</dbReference>
<dbReference type="InterPro" id="IPR021109">
    <property type="entry name" value="Peptidase_aspartic_dom_sf"/>
</dbReference>
<dbReference type="EMBL" id="AWUE01013747">
    <property type="protein sequence ID" value="OMP05995.1"/>
    <property type="molecule type" value="Genomic_DNA"/>
</dbReference>
<dbReference type="OrthoDB" id="1298874at2759"/>
<evidence type="ECO:0000313" key="3">
    <source>
        <dbReference type="Proteomes" id="UP000187203"/>
    </source>
</evidence>
<evidence type="ECO:0000259" key="1">
    <source>
        <dbReference type="Pfam" id="PF03732"/>
    </source>
</evidence>
<dbReference type="InterPro" id="IPR001969">
    <property type="entry name" value="Aspartic_peptidase_AS"/>
</dbReference>
<comment type="caution">
    <text evidence="2">The sequence shown here is derived from an EMBL/GenBank/DDBJ whole genome shotgun (WGS) entry which is preliminary data.</text>
</comment>
<dbReference type="InterPro" id="IPR005162">
    <property type="entry name" value="Retrotrans_gag_dom"/>
</dbReference>
<organism evidence="2 3">
    <name type="scientific">Corchorus olitorius</name>
    <dbReference type="NCBI Taxonomy" id="93759"/>
    <lineage>
        <taxon>Eukaryota</taxon>
        <taxon>Viridiplantae</taxon>
        <taxon>Streptophyta</taxon>
        <taxon>Embryophyta</taxon>
        <taxon>Tracheophyta</taxon>
        <taxon>Spermatophyta</taxon>
        <taxon>Magnoliopsida</taxon>
        <taxon>eudicotyledons</taxon>
        <taxon>Gunneridae</taxon>
        <taxon>Pentapetalae</taxon>
        <taxon>rosids</taxon>
        <taxon>malvids</taxon>
        <taxon>Malvales</taxon>
        <taxon>Malvaceae</taxon>
        <taxon>Grewioideae</taxon>
        <taxon>Apeibeae</taxon>
        <taxon>Corchorus</taxon>
    </lineage>
</organism>
<sequence>MPPKVDYGEAIAALTAQIQDLKSTVESNATTINAIQSKVDKLPITPPFSPILVPSISQNSSASGSSALSNYPTKPPRYNLTYFDGTDPQSWIFQAEQYFQIYAIPAQQKLTITSFFMLGEPLTWFQWMFRNHQLTDWPSFARALELRYSPSGHTKPQVALFKLRQTSTVAQYQKNFEILANRVQDEEDDVSGFSKSDESMSFSLASLPLPHEPQMLSDSDPNDFQVSLHALYGQSSLTTLKLEGEISGYKFTVMVDSGSTHNLIQPRLAQFLQLPIEPAPPLTVIVGNGETLRCLGQVTNLPVGLQGHEFSLDLYLLEVRGADIILGMQWLSQLGPMLADFANLSLTFVHQG</sequence>
<dbReference type="PANTHER" id="PTHR15503:SF22">
    <property type="entry name" value="TRANSPOSON TY3-I GAG POLYPROTEIN"/>
    <property type="match status" value="1"/>
</dbReference>
<dbReference type="STRING" id="93759.A0A1R3KFY8"/>
<dbReference type="InterPro" id="IPR032567">
    <property type="entry name" value="RTL1-rel"/>
</dbReference>
<dbReference type="GO" id="GO:0004190">
    <property type="term" value="F:aspartic-type endopeptidase activity"/>
    <property type="evidence" value="ECO:0007669"/>
    <property type="project" value="InterPro"/>
</dbReference>
<accession>A0A1R3KFY8</accession>
<protein>
    <submittedName>
        <fullName evidence="2">Retrotransposon gag protein</fullName>
    </submittedName>
</protein>
<dbReference type="Proteomes" id="UP000187203">
    <property type="component" value="Unassembled WGS sequence"/>
</dbReference>
<dbReference type="Pfam" id="PF08284">
    <property type="entry name" value="RVP_2"/>
    <property type="match status" value="1"/>
</dbReference>
<proteinExistence type="predicted"/>
<dbReference type="GO" id="GO:0006508">
    <property type="term" value="P:proteolysis"/>
    <property type="evidence" value="ECO:0007669"/>
    <property type="project" value="InterPro"/>
</dbReference>
<dbReference type="Pfam" id="PF03732">
    <property type="entry name" value="Retrotrans_gag"/>
    <property type="match status" value="1"/>
</dbReference>
<dbReference type="AlphaFoldDB" id="A0A1R3KFY8"/>
<gene>
    <name evidence="2" type="ORF">COLO4_08404</name>
</gene>
<dbReference type="CDD" id="cd00303">
    <property type="entry name" value="retropepsin_like"/>
    <property type="match status" value="1"/>
</dbReference>